<reference evidence="3" key="1">
    <citation type="journal article" date="2014" name="Int. J. Syst. Evol. Microbiol.">
        <title>Complete genome sequence of Corynebacterium casei LMG S-19264T (=DSM 44701T), isolated from a smear-ripened cheese.</title>
        <authorList>
            <consortium name="US DOE Joint Genome Institute (JGI-PGF)"/>
            <person name="Walter F."/>
            <person name="Albersmeier A."/>
            <person name="Kalinowski J."/>
            <person name="Ruckert C."/>
        </authorList>
    </citation>
    <scope>NUCLEOTIDE SEQUENCE</scope>
    <source>
        <strain evidence="3">CGMCC 1.15425</strain>
    </source>
</reference>
<keyword evidence="2" id="KW-0472">Membrane</keyword>
<feature type="compositionally biased region" description="Polar residues" evidence="1">
    <location>
        <begin position="65"/>
        <end position="76"/>
    </location>
</feature>
<dbReference type="Pfam" id="PF11859">
    <property type="entry name" value="DUF3379"/>
    <property type="match status" value="1"/>
</dbReference>
<evidence type="ECO:0000256" key="2">
    <source>
        <dbReference type="SAM" id="Phobius"/>
    </source>
</evidence>
<feature type="transmembrane region" description="Helical" evidence="2">
    <location>
        <begin position="97"/>
        <end position="114"/>
    </location>
</feature>
<comment type="caution">
    <text evidence="3">The sequence shown here is derived from an EMBL/GenBank/DDBJ whole genome shotgun (WGS) entry which is preliminary data.</text>
</comment>
<organism evidence="3 4">
    <name type="scientific">Pseudohongiella nitratireducens</name>
    <dbReference type="NCBI Taxonomy" id="1768907"/>
    <lineage>
        <taxon>Bacteria</taxon>
        <taxon>Pseudomonadati</taxon>
        <taxon>Pseudomonadota</taxon>
        <taxon>Gammaproteobacteria</taxon>
        <taxon>Pseudomonadales</taxon>
        <taxon>Pseudohongiellaceae</taxon>
        <taxon>Pseudohongiella</taxon>
    </lineage>
</organism>
<keyword evidence="4" id="KW-1185">Reference proteome</keyword>
<feature type="compositionally biased region" description="Basic and acidic residues" evidence="1">
    <location>
        <begin position="16"/>
        <end position="28"/>
    </location>
</feature>
<evidence type="ECO:0000313" key="3">
    <source>
        <dbReference type="EMBL" id="GFZ75936.1"/>
    </source>
</evidence>
<proteinExistence type="predicted"/>
<dbReference type="RefSeq" id="WP_068810886.1">
    <property type="nucleotide sequence ID" value="NZ_BMIY01000007.1"/>
</dbReference>
<feature type="region of interest" description="Disordered" evidence="1">
    <location>
        <begin position="63"/>
        <end position="85"/>
    </location>
</feature>
<evidence type="ECO:0000256" key="1">
    <source>
        <dbReference type="SAM" id="MobiDB-lite"/>
    </source>
</evidence>
<dbReference type="InterPro" id="IPR021806">
    <property type="entry name" value="DUF3379"/>
</dbReference>
<evidence type="ECO:0008006" key="5">
    <source>
        <dbReference type="Google" id="ProtNLM"/>
    </source>
</evidence>
<feature type="region of interest" description="Disordered" evidence="1">
    <location>
        <begin position="1"/>
        <end position="28"/>
    </location>
</feature>
<dbReference type="EMBL" id="BMIY01000007">
    <property type="protein sequence ID" value="GFZ75936.1"/>
    <property type="molecule type" value="Genomic_DNA"/>
</dbReference>
<accession>A0A916VIZ2</accession>
<feature type="compositionally biased region" description="Polar residues" evidence="1">
    <location>
        <begin position="1"/>
        <end position="11"/>
    </location>
</feature>
<dbReference type="OrthoDB" id="6195578at2"/>
<reference evidence="3" key="2">
    <citation type="submission" date="2020-09" db="EMBL/GenBank/DDBJ databases">
        <authorList>
            <person name="Sun Q."/>
            <person name="Zhou Y."/>
        </authorList>
    </citation>
    <scope>NUCLEOTIDE SEQUENCE</scope>
    <source>
        <strain evidence="3">CGMCC 1.15425</strain>
    </source>
</reference>
<sequence length="259" mass="28968">MNDQEFNQRAYSNPRDGGEDFKAALDASPDRQRLVSELQALEYRLEQTLQDIAIPANLEDRLKRNGTQSSSNGENTAETHKPVPAPRRHWQRFSRPAAIAASLLIALSLSFTVLTSRPTAADMALGNSLLNHVHAESRFYNVDNNIPWSSASEVMQQTGASFASFADVANEMNLTFAEFCRLMGNDKRGTHLVIRGEHGPVSIMFINHHPIRGKVELQDSELRGEVVPVEDGFLAIFGSPDEPIARIRTRFQRQLTWSI</sequence>
<dbReference type="Proteomes" id="UP000627715">
    <property type="component" value="Unassembled WGS sequence"/>
</dbReference>
<keyword evidence="2" id="KW-0812">Transmembrane</keyword>
<name>A0A916VIZ2_9GAMM</name>
<protein>
    <recommendedName>
        <fullName evidence="5">DUF3379 domain-containing protein</fullName>
    </recommendedName>
</protein>
<keyword evidence="2" id="KW-1133">Transmembrane helix</keyword>
<dbReference type="AlphaFoldDB" id="A0A916VIZ2"/>
<evidence type="ECO:0000313" key="4">
    <source>
        <dbReference type="Proteomes" id="UP000627715"/>
    </source>
</evidence>
<gene>
    <name evidence="3" type="ORF">GCM10011403_18350</name>
</gene>